<dbReference type="SMART" id="SM00869">
    <property type="entry name" value="Autotransporter"/>
    <property type="match status" value="1"/>
</dbReference>
<comment type="caution">
    <text evidence="2">The sequence shown here is derived from an EMBL/GenBank/DDBJ whole genome shotgun (WGS) entry which is preliminary data.</text>
</comment>
<dbReference type="AlphaFoldDB" id="A0A2A2F468"/>
<dbReference type="EMBL" id="NSKB01000001">
    <property type="protein sequence ID" value="PAU79467.1"/>
    <property type="molecule type" value="Genomic_DNA"/>
</dbReference>
<evidence type="ECO:0000313" key="3">
    <source>
        <dbReference type="Proteomes" id="UP000217771"/>
    </source>
</evidence>
<dbReference type="OrthoDB" id="9780507at2"/>
<dbReference type="InterPro" id="IPR036709">
    <property type="entry name" value="Autotransporte_beta_dom_sf"/>
</dbReference>
<dbReference type="Pfam" id="PF03797">
    <property type="entry name" value="Autotransporter"/>
    <property type="match status" value="1"/>
</dbReference>
<dbReference type="Proteomes" id="UP000217771">
    <property type="component" value="Unassembled WGS sequence"/>
</dbReference>
<dbReference type="Gene3D" id="2.40.128.130">
    <property type="entry name" value="Autotransporter beta-domain"/>
    <property type="match status" value="1"/>
</dbReference>
<keyword evidence="3" id="KW-1185">Reference proteome</keyword>
<sequence>MSGGKAKSISHLYIHQGMLLAYKKGSACQACRWLKSAIPQPILHTQRYNNTVYSEKLMQPSIGTFRRTLLAAACAASALTAHADVLTEFTLTADNAEIGEVGFEQTFLTDRQFNDGGFSVGSTIYRYASQGFTPDTAGEYIFGQTFAPFDSAMIVYLGSFDPESPGENLLAFNDDSTLPPSNDCNRPGNTSTVRCPAVQESLDRGQQYTVVILSYTPSDNDLVDFPLSFFVLGPGGVLLEEALPEEIVEEIIEEVAALSLFETPVTNSPSQPGGAYLDRVVNQLMQRDPDGPLLQALAALADLDDTQRARFVQSMSSNVSRSGTRDANVSASRSMLNTLGKRFASTGMGGQMGSNLNLTSTLAGNTAQQQLEGWQAMGGHGVDASILRYGDHESVDGLLGMASQLSHQGASTPGQFSSWAEGYVSKGSGDGYDFRTYGALLGMDRWLNEAWLAGLFMGVGQGRVQGDDAANARTEIDSVSVGAYTAWRRDAVILDATLMAGFGDNEHRREIAGTTTEVVEGSNRSEDMTLALGASYVIDLDNDWELVPNARLMHSWLHQTAYTEHGDSSLSMEYGSQRQNVWRTSLGVDAGHVMRRREASVIHLTGGLAWGMRDQSGGATQASLSADTGGGSFVITPDNRSVHSADVTTGLSWERELQGHSSVAISGQYEGSFSGRETEHGARLAAAYRW</sequence>
<accession>A0A2A2F468</accession>
<dbReference type="SUPFAM" id="SSF103515">
    <property type="entry name" value="Autotransporter"/>
    <property type="match status" value="1"/>
</dbReference>
<reference evidence="2 3" key="1">
    <citation type="submission" date="2017-08" db="EMBL/GenBank/DDBJ databases">
        <title>Halomonas alkalisoli sp. nov., isolated from saline alkaline soil.</title>
        <authorList>
            <person name="Wang D."/>
            <person name="Zhang G."/>
        </authorList>
    </citation>
    <scope>NUCLEOTIDE SEQUENCE [LARGE SCALE GENOMIC DNA]</scope>
    <source>
        <strain evidence="2 3">WRN001</strain>
    </source>
</reference>
<feature type="domain" description="Autotransporter" evidence="1">
    <location>
        <begin position="411"/>
        <end position="690"/>
    </location>
</feature>
<dbReference type="InterPro" id="IPR005546">
    <property type="entry name" value="Autotransporte_beta"/>
</dbReference>
<dbReference type="PROSITE" id="PS51208">
    <property type="entry name" value="AUTOTRANSPORTER"/>
    <property type="match status" value="1"/>
</dbReference>
<gene>
    <name evidence="2" type="ORF">CK498_03635</name>
</gene>
<name>A0A2A2F468_9GAMM</name>
<evidence type="ECO:0000313" key="2">
    <source>
        <dbReference type="EMBL" id="PAU79467.1"/>
    </source>
</evidence>
<proteinExistence type="predicted"/>
<protein>
    <recommendedName>
        <fullName evidence="1">Autotransporter domain-containing protein</fullName>
    </recommendedName>
</protein>
<organism evidence="2 3">
    <name type="scientific">Halomonas salipaludis</name>
    <dbReference type="NCBI Taxonomy" id="2032625"/>
    <lineage>
        <taxon>Bacteria</taxon>
        <taxon>Pseudomonadati</taxon>
        <taxon>Pseudomonadota</taxon>
        <taxon>Gammaproteobacteria</taxon>
        <taxon>Oceanospirillales</taxon>
        <taxon>Halomonadaceae</taxon>
        <taxon>Halomonas</taxon>
    </lineage>
</organism>
<evidence type="ECO:0000259" key="1">
    <source>
        <dbReference type="PROSITE" id="PS51208"/>
    </source>
</evidence>